<dbReference type="OrthoDB" id="9806643at2"/>
<keyword evidence="4 6" id="KW-0949">S-adenosyl-L-methionine</keyword>
<dbReference type="HAMAP" id="MF_00658">
    <property type="entry name" value="23SrRNA_methyltr_H"/>
    <property type="match status" value="1"/>
</dbReference>
<dbReference type="PANTHER" id="PTHR33603">
    <property type="entry name" value="METHYLTRANSFERASE"/>
    <property type="match status" value="1"/>
</dbReference>
<feature type="binding site" evidence="6">
    <location>
        <position position="57"/>
    </location>
    <ligand>
        <name>S-adenosyl-L-methionine</name>
        <dbReference type="ChEBI" id="CHEBI:59789"/>
    </ligand>
</feature>
<comment type="similarity">
    <text evidence="5 6">Belongs to the RNA methyltransferase RlmH family.</text>
</comment>
<keyword evidence="3 6" id="KW-0808">Transferase</keyword>
<name>A0A7C8HFE9_9FIRM</name>
<dbReference type="Pfam" id="PF02590">
    <property type="entry name" value="SPOUT_MTase"/>
    <property type="match status" value="1"/>
</dbReference>
<comment type="caution">
    <text evidence="7">The sequence shown here is derived from an EMBL/GenBank/DDBJ whole genome shotgun (WGS) entry which is preliminary data.</text>
</comment>
<proteinExistence type="inferred from homology"/>
<dbReference type="GO" id="GO:0005737">
    <property type="term" value="C:cytoplasm"/>
    <property type="evidence" value="ECO:0007669"/>
    <property type="project" value="UniProtKB-SubCell"/>
</dbReference>
<dbReference type="EMBL" id="WSLF01000003">
    <property type="protein sequence ID" value="KAE9635662.1"/>
    <property type="molecule type" value="Genomic_DNA"/>
</dbReference>
<comment type="subcellular location">
    <subcellularLocation>
        <location evidence="6">Cytoplasm</location>
    </subcellularLocation>
</comment>
<dbReference type="CDD" id="cd18081">
    <property type="entry name" value="RlmH-like"/>
    <property type="match status" value="1"/>
</dbReference>
<reference evidence="7 8" key="1">
    <citation type="submission" date="2019-12" db="EMBL/GenBank/DDBJ databases">
        <title>Defluviitalea raffinosedens, isolated from a biogas fermenter, genome sequencing and characterization.</title>
        <authorList>
            <person name="Rettenmaier R."/>
            <person name="Schneider M."/>
            <person name="Neuhaus K."/>
            <person name="Liebl W."/>
            <person name="Zverlov V."/>
        </authorList>
    </citation>
    <scope>NUCLEOTIDE SEQUENCE [LARGE SCALE GENOMIC DNA]</scope>
    <source>
        <strain evidence="7 8">249c-K6</strain>
    </source>
</reference>
<evidence type="ECO:0000256" key="4">
    <source>
        <dbReference type="ARBA" id="ARBA00022691"/>
    </source>
</evidence>
<keyword evidence="8" id="KW-1185">Reference proteome</keyword>
<dbReference type="SUPFAM" id="SSF75217">
    <property type="entry name" value="alpha/beta knot"/>
    <property type="match status" value="1"/>
</dbReference>
<protein>
    <recommendedName>
        <fullName evidence="6">Ribosomal RNA large subunit methyltransferase H</fullName>
        <ecNumber evidence="6">2.1.1.177</ecNumber>
    </recommendedName>
    <alternativeName>
        <fullName evidence="6">23S rRNA (pseudouridine1915-N3)-methyltransferase</fullName>
    </alternativeName>
    <alternativeName>
        <fullName evidence="6">23S rRNA m3Psi1915 methyltransferase</fullName>
    </alternativeName>
    <alternativeName>
        <fullName evidence="6">rRNA (pseudouridine-N3-)-methyltransferase RlmH</fullName>
    </alternativeName>
</protein>
<organism evidence="7 8">
    <name type="scientific">Defluviitalea raffinosedens</name>
    <dbReference type="NCBI Taxonomy" id="1450156"/>
    <lineage>
        <taxon>Bacteria</taxon>
        <taxon>Bacillati</taxon>
        <taxon>Bacillota</taxon>
        <taxon>Clostridia</taxon>
        <taxon>Lachnospirales</taxon>
        <taxon>Defluviitaleaceae</taxon>
        <taxon>Defluviitalea</taxon>
    </lineage>
</organism>
<evidence type="ECO:0000256" key="2">
    <source>
        <dbReference type="ARBA" id="ARBA00022603"/>
    </source>
</evidence>
<dbReference type="AlphaFoldDB" id="A0A7C8HFE9"/>
<evidence type="ECO:0000256" key="3">
    <source>
        <dbReference type="ARBA" id="ARBA00022679"/>
    </source>
</evidence>
<dbReference type="Gene3D" id="3.40.1280.10">
    <property type="match status" value="1"/>
</dbReference>
<dbReference type="EC" id="2.1.1.177" evidence="6"/>
<evidence type="ECO:0000313" key="7">
    <source>
        <dbReference type="EMBL" id="KAE9635662.1"/>
    </source>
</evidence>
<gene>
    <name evidence="6" type="primary">rlmH</name>
    <name evidence="7" type="ORF">GND95_05830</name>
</gene>
<keyword evidence="1 6" id="KW-0698">rRNA processing</keyword>
<evidence type="ECO:0000256" key="5">
    <source>
        <dbReference type="ARBA" id="ARBA00038303"/>
    </source>
</evidence>
<evidence type="ECO:0000256" key="6">
    <source>
        <dbReference type="HAMAP-Rule" id="MF_00658"/>
    </source>
</evidence>
<accession>A0A7C8HFE9</accession>
<sequence length="133" mass="15116">MNYKIYVVGNKIQKFYTDGIKEYVKRLSRYCKPSLVPVKNEEDLLKKLSPKSYKILIASYGAQLSSEELASKINHLGVSGKSDIAIIIGSTKANYDECLAISPMEMDLGLTATILFEQIYRAYRIINNEPYHK</sequence>
<dbReference type="InterPro" id="IPR029028">
    <property type="entry name" value="Alpha/beta_knot_MTases"/>
</dbReference>
<dbReference type="PANTHER" id="PTHR33603:SF1">
    <property type="entry name" value="RIBOSOMAL RNA LARGE SUBUNIT METHYLTRANSFERASE H"/>
    <property type="match status" value="1"/>
</dbReference>
<keyword evidence="6" id="KW-0963">Cytoplasm</keyword>
<dbReference type="GO" id="GO:0070038">
    <property type="term" value="F:rRNA (pseudouridine-N3-)-methyltransferase activity"/>
    <property type="evidence" value="ECO:0007669"/>
    <property type="project" value="UniProtKB-UniRule"/>
</dbReference>
<feature type="binding site" evidence="6">
    <location>
        <position position="89"/>
    </location>
    <ligand>
        <name>S-adenosyl-L-methionine</name>
        <dbReference type="ChEBI" id="CHEBI:59789"/>
    </ligand>
</feature>
<dbReference type="RefSeq" id="WP_158739908.1">
    <property type="nucleotide sequence ID" value="NZ_JAFBEP010000001.1"/>
</dbReference>
<comment type="function">
    <text evidence="6">Specifically methylates the pseudouridine at position 1915 (m3Psi1915) in 23S rRNA.</text>
</comment>
<dbReference type="InterPro" id="IPR029026">
    <property type="entry name" value="tRNA_m1G_MTases_N"/>
</dbReference>
<feature type="binding site" evidence="6">
    <location>
        <begin position="101"/>
        <end position="106"/>
    </location>
    <ligand>
        <name>S-adenosyl-L-methionine</name>
        <dbReference type="ChEBI" id="CHEBI:59789"/>
    </ligand>
</feature>
<dbReference type="InterPro" id="IPR003742">
    <property type="entry name" value="RlmH-like"/>
</dbReference>
<keyword evidence="2 6" id="KW-0489">Methyltransferase</keyword>
<dbReference type="Proteomes" id="UP000483018">
    <property type="component" value="Unassembled WGS sequence"/>
</dbReference>
<comment type="catalytic activity">
    <reaction evidence="6">
        <text>pseudouridine(1915) in 23S rRNA + S-adenosyl-L-methionine = N(3)-methylpseudouridine(1915) in 23S rRNA + S-adenosyl-L-homocysteine + H(+)</text>
        <dbReference type="Rhea" id="RHEA:42752"/>
        <dbReference type="Rhea" id="RHEA-COMP:10221"/>
        <dbReference type="Rhea" id="RHEA-COMP:10222"/>
        <dbReference type="ChEBI" id="CHEBI:15378"/>
        <dbReference type="ChEBI" id="CHEBI:57856"/>
        <dbReference type="ChEBI" id="CHEBI:59789"/>
        <dbReference type="ChEBI" id="CHEBI:65314"/>
        <dbReference type="ChEBI" id="CHEBI:74486"/>
        <dbReference type="EC" id="2.1.1.177"/>
    </reaction>
</comment>
<comment type="subunit">
    <text evidence="6">Homodimer.</text>
</comment>
<evidence type="ECO:0000256" key="1">
    <source>
        <dbReference type="ARBA" id="ARBA00022552"/>
    </source>
</evidence>
<evidence type="ECO:0000313" key="8">
    <source>
        <dbReference type="Proteomes" id="UP000483018"/>
    </source>
</evidence>